<dbReference type="EMBL" id="CP021920">
    <property type="protein sequence ID" value="ASB86799.1"/>
    <property type="molecule type" value="Genomic_DNA"/>
</dbReference>
<dbReference type="GeneID" id="92855712"/>
<dbReference type="RefSeq" id="WP_006639618.1">
    <property type="nucleotide sequence ID" value="NZ_BORD01000001.1"/>
</dbReference>
<feature type="region of interest" description="Disordered" evidence="1">
    <location>
        <begin position="26"/>
        <end position="46"/>
    </location>
</feature>
<keyword evidence="3" id="KW-1185">Reference proteome</keyword>
<organism evidence="2 3">
    <name type="scientific">Bacillus sonorensis</name>
    <dbReference type="NCBI Taxonomy" id="119858"/>
    <lineage>
        <taxon>Bacteria</taxon>
        <taxon>Bacillati</taxon>
        <taxon>Bacillota</taxon>
        <taxon>Bacilli</taxon>
        <taxon>Bacillales</taxon>
        <taxon>Bacillaceae</taxon>
        <taxon>Bacillus</taxon>
    </lineage>
</organism>
<reference evidence="2 3" key="1">
    <citation type="submission" date="2017-06" db="EMBL/GenBank/DDBJ databases">
        <title>Genome sequence of Bacillus sonorensis strain SRCM101395.</title>
        <authorList>
            <person name="Cho S.H."/>
        </authorList>
    </citation>
    <scope>NUCLEOTIDE SEQUENCE [LARGE SCALE GENOMIC DNA]</scope>
    <source>
        <strain evidence="2 3">SRCM101395</strain>
    </source>
</reference>
<evidence type="ECO:0000313" key="2">
    <source>
        <dbReference type="EMBL" id="ASB86799.1"/>
    </source>
</evidence>
<gene>
    <name evidence="2" type="ORF">S101395_00244</name>
</gene>
<feature type="compositionally biased region" description="Basic residues" evidence="1">
    <location>
        <begin position="32"/>
        <end position="46"/>
    </location>
</feature>
<sequence>MLDEHDQRPTVDVFIAAYNKDRHVLKPDAKLKRQPPGRRRKRFGIN</sequence>
<proteinExistence type="predicted"/>
<accession>A0ABM6LC07</accession>
<dbReference type="Proteomes" id="UP000196877">
    <property type="component" value="Chromosome"/>
</dbReference>
<name>A0ABM6LC07_9BACI</name>
<evidence type="ECO:0000256" key="1">
    <source>
        <dbReference type="SAM" id="MobiDB-lite"/>
    </source>
</evidence>
<evidence type="ECO:0000313" key="3">
    <source>
        <dbReference type="Proteomes" id="UP000196877"/>
    </source>
</evidence>
<protein>
    <submittedName>
        <fullName evidence="2">Uncharacterized protein</fullName>
    </submittedName>
</protein>